<sequence length="86" mass="9865">MTAALRAANLIGNDDPDETDVKNITRAYVTDQLLWYPFGSQAFSKHLSDALQTLQSILLEPQLQKSTPINYRKRHCRCYSRRPNQA</sequence>
<comment type="caution">
    <text evidence="1">The sequence shown here is derived from an EMBL/GenBank/DDBJ whole genome shotgun (WGS) entry which is preliminary data.</text>
</comment>
<accession>A0A5B7HK34</accession>
<keyword evidence="2" id="KW-1185">Reference proteome</keyword>
<evidence type="ECO:0000313" key="1">
    <source>
        <dbReference type="EMBL" id="MPC68964.1"/>
    </source>
</evidence>
<dbReference type="AlphaFoldDB" id="A0A5B7HK34"/>
<protein>
    <submittedName>
        <fullName evidence="1">Uncharacterized protein</fullName>
    </submittedName>
</protein>
<organism evidence="1 2">
    <name type="scientific">Portunus trituberculatus</name>
    <name type="common">Swimming crab</name>
    <name type="synonym">Neptunus trituberculatus</name>
    <dbReference type="NCBI Taxonomy" id="210409"/>
    <lineage>
        <taxon>Eukaryota</taxon>
        <taxon>Metazoa</taxon>
        <taxon>Ecdysozoa</taxon>
        <taxon>Arthropoda</taxon>
        <taxon>Crustacea</taxon>
        <taxon>Multicrustacea</taxon>
        <taxon>Malacostraca</taxon>
        <taxon>Eumalacostraca</taxon>
        <taxon>Eucarida</taxon>
        <taxon>Decapoda</taxon>
        <taxon>Pleocyemata</taxon>
        <taxon>Brachyura</taxon>
        <taxon>Eubrachyura</taxon>
        <taxon>Portunoidea</taxon>
        <taxon>Portunidae</taxon>
        <taxon>Portuninae</taxon>
        <taxon>Portunus</taxon>
    </lineage>
</organism>
<dbReference type="EMBL" id="VSRR010028680">
    <property type="protein sequence ID" value="MPC68964.1"/>
    <property type="molecule type" value="Genomic_DNA"/>
</dbReference>
<dbReference type="Proteomes" id="UP000324222">
    <property type="component" value="Unassembled WGS sequence"/>
</dbReference>
<proteinExistence type="predicted"/>
<name>A0A5B7HK34_PORTR</name>
<gene>
    <name evidence="1" type="ORF">E2C01_063177</name>
</gene>
<reference evidence="1 2" key="1">
    <citation type="submission" date="2019-05" db="EMBL/GenBank/DDBJ databases">
        <title>Another draft genome of Portunus trituberculatus and its Hox gene families provides insights of decapod evolution.</title>
        <authorList>
            <person name="Jeong J.-H."/>
            <person name="Song I."/>
            <person name="Kim S."/>
            <person name="Choi T."/>
            <person name="Kim D."/>
            <person name="Ryu S."/>
            <person name="Kim W."/>
        </authorList>
    </citation>
    <scope>NUCLEOTIDE SEQUENCE [LARGE SCALE GENOMIC DNA]</scope>
    <source>
        <tissue evidence="1">Muscle</tissue>
    </source>
</reference>
<evidence type="ECO:0000313" key="2">
    <source>
        <dbReference type="Proteomes" id="UP000324222"/>
    </source>
</evidence>